<feature type="domain" description="PAS fold-3" evidence="1">
    <location>
        <begin position="50"/>
        <end position="134"/>
    </location>
</feature>
<dbReference type="Gene3D" id="3.30.450.20">
    <property type="entry name" value="PAS domain"/>
    <property type="match status" value="1"/>
</dbReference>
<dbReference type="Proteomes" id="UP001520878">
    <property type="component" value="Unassembled WGS sequence"/>
</dbReference>
<keyword evidence="3" id="KW-1185">Reference proteome</keyword>
<evidence type="ECO:0000313" key="3">
    <source>
        <dbReference type="Proteomes" id="UP001520878"/>
    </source>
</evidence>
<evidence type="ECO:0000313" key="2">
    <source>
        <dbReference type="EMBL" id="MCC2617408.1"/>
    </source>
</evidence>
<gene>
    <name evidence="2" type="ORF">LJ739_14240</name>
</gene>
<name>A0ABS8GA56_9ALTE</name>
<evidence type="ECO:0000259" key="1">
    <source>
        <dbReference type="Pfam" id="PF08447"/>
    </source>
</evidence>
<dbReference type="EMBL" id="JAJEWP010000004">
    <property type="protein sequence ID" value="MCC2617408.1"/>
    <property type="molecule type" value="Genomic_DNA"/>
</dbReference>
<dbReference type="NCBIfam" id="TIGR00229">
    <property type="entry name" value="sensory_box"/>
    <property type="match status" value="1"/>
</dbReference>
<dbReference type="CDD" id="cd00130">
    <property type="entry name" value="PAS"/>
    <property type="match status" value="1"/>
</dbReference>
<dbReference type="InterPro" id="IPR035965">
    <property type="entry name" value="PAS-like_dom_sf"/>
</dbReference>
<protein>
    <submittedName>
        <fullName evidence="2">PAS domain S-box protein</fullName>
    </submittedName>
</protein>
<accession>A0ABS8GA56</accession>
<reference evidence="2 3" key="1">
    <citation type="submission" date="2021-10" db="EMBL/GenBank/DDBJ databases">
        <title>Draft genome of Aestuariibacter halophilus JC2043.</title>
        <authorList>
            <person name="Emsley S.A."/>
            <person name="Pfannmuller K.M."/>
            <person name="Ushijima B."/>
            <person name="Saw J.H."/>
            <person name="Videau P."/>
        </authorList>
    </citation>
    <scope>NUCLEOTIDE SEQUENCE [LARGE SCALE GENOMIC DNA]</scope>
    <source>
        <strain evidence="2 3">JC2043</strain>
    </source>
</reference>
<dbReference type="InterPro" id="IPR013655">
    <property type="entry name" value="PAS_fold_3"/>
</dbReference>
<dbReference type="InterPro" id="IPR000014">
    <property type="entry name" value="PAS"/>
</dbReference>
<comment type="caution">
    <text evidence="2">The sequence shown here is derived from an EMBL/GenBank/DDBJ whole genome shotgun (WGS) entry which is preliminary data.</text>
</comment>
<dbReference type="RefSeq" id="WP_229161535.1">
    <property type="nucleotide sequence ID" value="NZ_JAJEWP010000004.1"/>
</dbReference>
<sequence>MKRDIVEELLFLSKVLDCAKPVSLLKQLFMRSVAPIVVTNLGEQGQSPRILYANRSFCHVLGYELAELVGLDPQSLAAKCERQNDAPPLWDSFEQVLASEGYFNGIATYRCKDGNPFSFQVGISPLCSEQGERHYSMMVHLPLAPCSLGSDVIDAPAPVITDIELFDDDDDLFDMDSTENTAPEVEAISAEDYVALDRITDAALHMLIEQVRDTEEEVVFFDRRQHKGHHQELITHNLRALANGIFYLIDFNDVALALNEVADMIDSADPEQIQSFMLDMLRSLLEEIDYWLHSVFVDHTAPNVYTGPTIIVAAAQQAAMLLKSIQASK</sequence>
<dbReference type="Pfam" id="PF08447">
    <property type="entry name" value="PAS_3"/>
    <property type="match status" value="1"/>
</dbReference>
<proteinExistence type="predicted"/>
<dbReference type="SUPFAM" id="SSF55785">
    <property type="entry name" value="PYP-like sensor domain (PAS domain)"/>
    <property type="match status" value="1"/>
</dbReference>
<organism evidence="2 3">
    <name type="scientific">Fluctibacter halophilus</name>
    <dbReference type="NCBI Taxonomy" id="226011"/>
    <lineage>
        <taxon>Bacteria</taxon>
        <taxon>Pseudomonadati</taxon>
        <taxon>Pseudomonadota</taxon>
        <taxon>Gammaproteobacteria</taxon>
        <taxon>Alteromonadales</taxon>
        <taxon>Alteromonadaceae</taxon>
        <taxon>Fluctibacter</taxon>
    </lineage>
</organism>